<dbReference type="InterPro" id="IPR052035">
    <property type="entry name" value="ZnF_BED_domain_contain"/>
</dbReference>
<dbReference type="PANTHER" id="PTHR46481">
    <property type="entry name" value="ZINC FINGER BED DOMAIN-CONTAINING PROTEIN 4"/>
    <property type="match status" value="1"/>
</dbReference>
<comment type="subcellular location">
    <subcellularLocation>
        <location evidence="1">Nucleus</location>
    </subcellularLocation>
</comment>
<dbReference type="EMBL" id="JACMSC010000009">
    <property type="protein sequence ID" value="KAG6507127.1"/>
    <property type="molecule type" value="Genomic_DNA"/>
</dbReference>
<keyword evidence="6" id="KW-0539">Nucleus</keyword>
<keyword evidence="10" id="KW-1185">Reference proteome</keyword>
<feature type="region of interest" description="Disordered" evidence="7">
    <location>
        <begin position="373"/>
        <end position="392"/>
    </location>
</feature>
<evidence type="ECO:0000256" key="2">
    <source>
        <dbReference type="ARBA" id="ARBA00022723"/>
    </source>
</evidence>
<evidence type="ECO:0000313" key="10">
    <source>
        <dbReference type="Proteomes" id="UP000734854"/>
    </source>
</evidence>
<dbReference type="AlphaFoldDB" id="A0A8J5LAU6"/>
<dbReference type="GO" id="GO:0003677">
    <property type="term" value="F:DNA binding"/>
    <property type="evidence" value="ECO:0007669"/>
    <property type="project" value="UniProtKB-KW"/>
</dbReference>
<keyword evidence="3" id="KW-0863">Zinc-finger</keyword>
<gene>
    <name evidence="9" type="ORF">ZIOFF_032468</name>
</gene>
<evidence type="ECO:0000259" key="8">
    <source>
        <dbReference type="Pfam" id="PF14372"/>
    </source>
</evidence>
<dbReference type="SUPFAM" id="SSF53098">
    <property type="entry name" value="Ribonuclease H-like"/>
    <property type="match status" value="1"/>
</dbReference>
<evidence type="ECO:0000256" key="7">
    <source>
        <dbReference type="SAM" id="MobiDB-lite"/>
    </source>
</evidence>
<dbReference type="InterPro" id="IPR025525">
    <property type="entry name" value="hAT-like_transposase_RNase-H"/>
</dbReference>
<comment type="caution">
    <text evidence="9">The sequence shown here is derived from an EMBL/GenBank/DDBJ whole genome shotgun (WGS) entry which is preliminary data.</text>
</comment>
<proteinExistence type="predicted"/>
<evidence type="ECO:0000313" key="9">
    <source>
        <dbReference type="EMBL" id="KAG6507127.1"/>
    </source>
</evidence>
<dbReference type="PANTHER" id="PTHR46481:SF10">
    <property type="entry name" value="ZINC FINGER BED DOMAIN-CONTAINING PROTEIN 39"/>
    <property type="match status" value="1"/>
</dbReference>
<dbReference type="InterPro" id="IPR012337">
    <property type="entry name" value="RNaseH-like_sf"/>
</dbReference>
<protein>
    <recommendedName>
        <fullName evidence="8">hAT-like transposase RNase-H fold domain-containing protein</fullName>
    </recommendedName>
</protein>
<reference evidence="9 10" key="1">
    <citation type="submission" date="2020-08" db="EMBL/GenBank/DDBJ databases">
        <title>Plant Genome Project.</title>
        <authorList>
            <person name="Zhang R.-G."/>
        </authorList>
    </citation>
    <scope>NUCLEOTIDE SEQUENCE [LARGE SCALE GENOMIC DNA]</scope>
    <source>
        <tissue evidence="9">Rhizome</tissue>
    </source>
</reference>
<keyword evidence="2" id="KW-0479">Metal-binding</keyword>
<evidence type="ECO:0000256" key="5">
    <source>
        <dbReference type="ARBA" id="ARBA00023125"/>
    </source>
</evidence>
<evidence type="ECO:0000256" key="4">
    <source>
        <dbReference type="ARBA" id="ARBA00022833"/>
    </source>
</evidence>
<evidence type="ECO:0000256" key="3">
    <source>
        <dbReference type="ARBA" id="ARBA00022771"/>
    </source>
</evidence>
<organism evidence="9 10">
    <name type="scientific">Zingiber officinale</name>
    <name type="common">Ginger</name>
    <name type="synonym">Amomum zingiber</name>
    <dbReference type="NCBI Taxonomy" id="94328"/>
    <lineage>
        <taxon>Eukaryota</taxon>
        <taxon>Viridiplantae</taxon>
        <taxon>Streptophyta</taxon>
        <taxon>Embryophyta</taxon>
        <taxon>Tracheophyta</taxon>
        <taxon>Spermatophyta</taxon>
        <taxon>Magnoliopsida</taxon>
        <taxon>Liliopsida</taxon>
        <taxon>Zingiberales</taxon>
        <taxon>Zingiberaceae</taxon>
        <taxon>Zingiber</taxon>
    </lineage>
</organism>
<accession>A0A8J5LAU6</accession>
<dbReference type="Pfam" id="PF14372">
    <property type="entry name" value="hAT-like_RNase-H"/>
    <property type="match status" value="1"/>
</dbReference>
<keyword evidence="4" id="KW-0862">Zinc</keyword>
<dbReference type="GO" id="GO:0005634">
    <property type="term" value="C:nucleus"/>
    <property type="evidence" value="ECO:0007669"/>
    <property type="project" value="UniProtKB-SubCell"/>
</dbReference>
<dbReference type="Proteomes" id="UP000734854">
    <property type="component" value="Unassembled WGS sequence"/>
</dbReference>
<evidence type="ECO:0000256" key="1">
    <source>
        <dbReference type="ARBA" id="ARBA00004123"/>
    </source>
</evidence>
<dbReference type="GO" id="GO:0008270">
    <property type="term" value="F:zinc ion binding"/>
    <property type="evidence" value="ECO:0007669"/>
    <property type="project" value="UniProtKB-KW"/>
</dbReference>
<keyword evidence="5" id="KW-0238">DNA-binding</keyword>
<feature type="domain" description="hAT-like transposase RNase-H fold" evidence="8">
    <location>
        <begin position="265"/>
        <end position="364"/>
    </location>
</feature>
<evidence type="ECO:0000256" key="6">
    <source>
        <dbReference type="ARBA" id="ARBA00023242"/>
    </source>
</evidence>
<sequence>MRTATPYYQKISRATVKKDCTTSYEIEKKKVMESLKDVNRVSVTTDLWKSDQKVSYMIVTCHYVDSSWNLQKRNLSFLDIPPPHNGVSICDVLNKCLVKWRIENKIWSIIVDNASYNDVAVRMLKDNVSYKNNFPLAGKLFHVRCCAHILNLLVQDGLSEIQDIIFNVHESVKHIPASETHVNIFSEISNQLKQSSKKLVLDCCTRWNATFCMLSTALEFKDVFPRYAARDATYTFLPSEEDWKKVSVVCSFFEEFNEITHLILGSEYPTSNLFLTELYTIKKLLNEASADEGSFIVEMINKMKTKFDKYWCDNNLLISIVAVLDPRNKMKLIEWCFPEIYSVGDAIEHISMVCETLHILYNEYVEAHKTSVDSSNVQSETQRESSIGRSNLNGRGRVFDAMYLYGKGKARD</sequence>
<name>A0A8J5LAU6_ZINOF</name>